<gene>
    <name evidence="1" type="ORF">AFCDBAGC_5051</name>
</gene>
<comment type="caution">
    <text evidence="1">The sequence shown here is derived from an EMBL/GenBank/DDBJ whole genome shotgun (WGS) entry which is preliminary data.</text>
</comment>
<reference evidence="1 2" key="1">
    <citation type="journal article" date="2021" name="Front. Microbiol.">
        <title>Comprehensive Comparative Genomics and Phenotyping of Methylobacterium Species.</title>
        <authorList>
            <person name="Alessa O."/>
            <person name="Ogura Y."/>
            <person name="Fujitani Y."/>
            <person name="Takami H."/>
            <person name="Hayashi T."/>
            <person name="Sahin N."/>
            <person name="Tani A."/>
        </authorList>
    </citation>
    <scope>NUCLEOTIDE SEQUENCE [LARGE SCALE GENOMIC DNA]</scope>
    <source>
        <strain evidence="1 2">DSM 23679</strain>
    </source>
</reference>
<accession>A0ABQ4QQJ0</accession>
<organism evidence="1 2">
    <name type="scientific">Methylobacterium cerastii</name>
    <dbReference type="NCBI Taxonomy" id="932741"/>
    <lineage>
        <taxon>Bacteria</taxon>
        <taxon>Pseudomonadati</taxon>
        <taxon>Pseudomonadota</taxon>
        <taxon>Alphaproteobacteria</taxon>
        <taxon>Hyphomicrobiales</taxon>
        <taxon>Methylobacteriaceae</taxon>
        <taxon>Methylobacterium</taxon>
    </lineage>
</organism>
<protein>
    <submittedName>
        <fullName evidence="1">Uncharacterized protein</fullName>
    </submittedName>
</protein>
<proteinExistence type="predicted"/>
<name>A0ABQ4QQJ0_9HYPH</name>
<dbReference type="Proteomes" id="UP001055117">
    <property type="component" value="Unassembled WGS sequence"/>
</dbReference>
<dbReference type="EMBL" id="BPQG01000119">
    <property type="protein sequence ID" value="GJD47165.1"/>
    <property type="molecule type" value="Genomic_DNA"/>
</dbReference>
<keyword evidence="2" id="KW-1185">Reference proteome</keyword>
<evidence type="ECO:0000313" key="1">
    <source>
        <dbReference type="EMBL" id="GJD47165.1"/>
    </source>
</evidence>
<sequence>MERVEFTPYLHHLIVADQGTVNRAYLLPFGIPLRIIGSVYLRESIKRVLKVDADVFIEWVQAHCPSACWLHDSGRMTLVVPNENEAMEYKLRWL</sequence>
<dbReference type="RefSeq" id="WP_238273309.1">
    <property type="nucleotide sequence ID" value="NZ_BPQG01000119.1"/>
</dbReference>
<evidence type="ECO:0000313" key="2">
    <source>
        <dbReference type="Proteomes" id="UP001055117"/>
    </source>
</evidence>